<dbReference type="Pfam" id="PF07584">
    <property type="entry name" value="BatA"/>
    <property type="match status" value="1"/>
</dbReference>
<sequence length="930" mass="98085">MLILGPLGFATPWLLAALAAQPVLWLILRAMPPAPKRLAFPGVRLLQGLRDRNPVAQRTPWWLLLLRILAVGLLILAFAGPLWKPVVTAPASGPLLVIVDSGWAAAPDWSARQARAERALNDAAAAGRPTALLMADGQGADGPLAFEAADRLIAGLNGAAPQAWTSRLPDDPAGALVDVPEGPLSTLWVADGLDGENRAAWLSALSERGPVTVVPPGRPITALSLAEGDTPSLTLHGTDALPRAILAIGPDPQGIERELAKLTPGDPVTEGGITRHPVAIDLPPELRNRITRFQIEGEAHAGGVVLADDRVRRRKVGLVGDQDSAAEGQQLLSPLHYLRQALEPTSDVVEGGLGDVLNTAPDVIVLADQIGMPETDQLAAWVEDGGMLIRFAGPRMAASDRLADDPLLPVRLRPGGRDIGGALSWGDPRGLAEFSGDGLFAGLAAPEDVAIRAQLMAEPAPDLSSRTIASLTDNTPLITRAERGQGQVVLFHVTANAEWSNLPISGLFVEMLDRLVASARASVPDEAQATDREQSFWTPELVLDGYGRTQNADDLAPVLGGDLALGPGPGQPAGLYRAGERQQALNAGGPLVLATWPGAVIEEAASAPGRDLKPPLIVIAVLLLALDALASALLARGMRVRRGATAAMVVGALILMMPAPGAQAQATPTEIDEETIRAADEVALAYVLTGEEDVDLLSEQGLSGLARVMSLRTSVEPGAPVAIDLDTADLSVLTFLYWPVTEGQPTPSPQAYVRLNHFLRSGGMILFDTRDGDLAGVGGPDMSGTLQALAAPLDVPPLAPIPDDHVLTRSFYLLEDFPGRWQGNPVWAEAPPAGAERLEGQPFRTLNDGVSPVVIGANSWAAAWALDESGVPVLPVGRGFEGERQREMAFRFGINLIMYVLTGNYKSDQVHVPALLDRLREESGEIEVMP</sequence>
<dbReference type="InterPro" id="IPR029062">
    <property type="entry name" value="Class_I_gatase-like"/>
</dbReference>
<dbReference type="NCBIfam" id="TIGR02226">
    <property type="entry name" value="two_anch"/>
    <property type="match status" value="1"/>
</dbReference>
<dbReference type="RefSeq" id="WP_255328867.1">
    <property type="nucleotide sequence ID" value="NZ_JAKZEU010000002.1"/>
</dbReference>
<dbReference type="PANTHER" id="PTHR37464">
    <property type="entry name" value="BLL2463 PROTEIN"/>
    <property type="match status" value="1"/>
</dbReference>
<evidence type="ECO:0000256" key="1">
    <source>
        <dbReference type="SAM" id="Phobius"/>
    </source>
</evidence>
<comment type="caution">
    <text evidence="4">The sequence shown here is derived from an EMBL/GenBank/DDBJ whole genome shotgun (WGS) entry which is preliminary data.</text>
</comment>
<proteinExistence type="predicted"/>
<dbReference type="InterPro" id="IPR011933">
    <property type="entry name" value="Double_TM_dom"/>
</dbReference>
<dbReference type="SUPFAM" id="SSF52317">
    <property type="entry name" value="Class I glutamine amidotransferase-like"/>
    <property type="match status" value="1"/>
</dbReference>
<evidence type="ECO:0000259" key="2">
    <source>
        <dbReference type="Pfam" id="PF07584"/>
    </source>
</evidence>
<dbReference type="PANTHER" id="PTHR37464:SF1">
    <property type="entry name" value="BLL2463 PROTEIN"/>
    <property type="match status" value="1"/>
</dbReference>
<feature type="transmembrane region" description="Helical" evidence="1">
    <location>
        <begin position="6"/>
        <end position="28"/>
    </location>
</feature>
<keyword evidence="5" id="KW-1185">Reference proteome</keyword>
<dbReference type="InterPro" id="IPR025297">
    <property type="entry name" value="DUF4159"/>
</dbReference>
<feature type="domain" description="DUF4159" evidence="3">
    <location>
        <begin position="684"/>
        <end position="901"/>
    </location>
</feature>
<dbReference type="InterPro" id="IPR024163">
    <property type="entry name" value="Aerotolerance_reg_N"/>
</dbReference>
<reference evidence="4 5" key="1">
    <citation type="submission" date="2022-03" db="EMBL/GenBank/DDBJ databases">
        <authorList>
            <person name="He Y."/>
        </authorList>
    </citation>
    <scope>NUCLEOTIDE SEQUENCE [LARGE SCALE GENOMIC DNA]</scope>
    <source>
        <strain evidence="4 5">TK19116</strain>
    </source>
</reference>
<dbReference type="Pfam" id="PF13709">
    <property type="entry name" value="DUF4159"/>
    <property type="match status" value="1"/>
</dbReference>
<keyword evidence="1" id="KW-0472">Membrane</keyword>
<keyword evidence="1" id="KW-1133">Transmembrane helix</keyword>
<dbReference type="EMBL" id="JAKZEU010000002">
    <property type="protein sequence ID" value="MCQ0969855.1"/>
    <property type="molecule type" value="Genomic_DNA"/>
</dbReference>
<feature type="domain" description="Aerotolerance regulator N-terminal" evidence="2">
    <location>
        <begin position="8"/>
        <end position="81"/>
    </location>
</feature>
<dbReference type="Proteomes" id="UP001203945">
    <property type="component" value="Unassembled WGS sequence"/>
</dbReference>
<accession>A0ABT1MNJ0</accession>
<dbReference type="CDD" id="cd03143">
    <property type="entry name" value="A4_beta-galactosidase_middle_domain"/>
    <property type="match status" value="1"/>
</dbReference>
<dbReference type="Gene3D" id="3.40.50.880">
    <property type="match status" value="1"/>
</dbReference>
<evidence type="ECO:0000313" key="5">
    <source>
        <dbReference type="Proteomes" id="UP001203945"/>
    </source>
</evidence>
<evidence type="ECO:0000313" key="4">
    <source>
        <dbReference type="EMBL" id="MCQ0969855.1"/>
    </source>
</evidence>
<name>A0ABT1MNJ0_9RHOB</name>
<keyword evidence="1" id="KW-0812">Transmembrane</keyword>
<organism evidence="4 5">
    <name type="scientific">Paracoccus albicereus</name>
    <dbReference type="NCBI Taxonomy" id="2922394"/>
    <lineage>
        <taxon>Bacteria</taxon>
        <taxon>Pseudomonadati</taxon>
        <taxon>Pseudomonadota</taxon>
        <taxon>Alphaproteobacteria</taxon>
        <taxon>Rhodobacterales</taxon>
        <taxon>Paracoccaceae</taxon>
        <taxon>Paracoccus</taxon>
    </lineage>
</organism>
<feature type="transmembrane region" description="Helical" evidence="1">
    <location>
        <begin position="61"/>
        <end position="83"/>
    </location>
</feature>
<evidence type="ECO:0000259" key="3">
    <source>
        <dbReference type="Pfam" id="PF13709"/>
    </source>
</evidence>
<protein>
    <submittedName>
        <fullName evidence="4">DUF4159 domain-containing protein</fullName>
    </submittedName>
</protein>
<gene>
    <name evidence="4" type="ORF">MLD63_05365</name>
</gene>
<dbReference type="Gene3D" id="3.40.50.12140">
    <property type="entry name" value="Domain of unknown function DUF4159"/>
    <property type="match status" value="1"/>
</dbReference>